<proteinExistence type="inferred from homology"/>
<dbReference type="SUPFAM" id="SSF109854">
    <property type="entry name" value="DinB/YfiT-like putative metalloenzymes"/>
    <property type="match status" value="1"/>
</dbReference>
<dbReference type="Proteomes" id="UP000265801">
    <property type="component" value="Unassembled WGS sequence"/>
</dbReference>
<evidence type="ECO:0000313" key="4">
    <source>
        <dbReference type="EMBL" id="RIW29091.1"/>
    </source>
</evidence>
<name>A0A3A1QUM8_9BACI</name>
<dbReference type="Pfam" id="PF05163">
    <property type="entry name" value="DinB"/>
    <property type="match status" value="1"/>
</dbReference>
<sequence>MKAIRVQKEVVKPVNWGMKMKKSGQLFHYHAWAVEKLLSYIEKEVPQAFSAQIVSVFPSIEETFFHQYEVDLLWYGRMNKEFQGEVKTLSSPGEYRQAFQELHMDIQRFIAESRDLTSLVHYRTSSGEEFTNQRGDLLQHLVNHGTYHRGNISAMLRQQGYIGISTDYIYFLREMDQ</sequence>
<comment type="similarity">
    <text evidence="1">Belongs to the DinB family.</text>
</comment>
<feature type="binding site" evidence="3">
    <location>
        <position position="148"/>
    </location>
    <ligand>
        <name>a divalent metal cation</name>
        <dbReference type="ChEBI" id="CHEBI:60240"/>
    </ligand>
</feature>
<protein>
    <submittedName>
        <fullName evidence="4">Damage-inducible protein DinB</fullName>
    </submittedName>
</protein>
<dbReference type="PANTHER" id="PTHR37302:SF1">
    <property type="entry name" value="PROTEIN DINB"/>
    <property type="match status" value="1"/>
</dbReference>
<feature type="binding site" evidence="3">
    <location>
        <position position="144"/>
    </location>
    <ligand>
        <name>a divalent metal cation</name>
        <dbReference type="ChEBI" id="CHEBI:60240"/>
    </ligand>
</feature>
<comment type="caution">
    <text evidence="4">The sequence shown here is derived from an EMBL/GenBank/DDBJ whole genome shotgun (WGS) entry which is preliminary data.</text>
</comment>
<dbReference type="PANTHER" id="PTHR37302">
    <property type="entry name" value="SLR1116 PROTEIN"/>
    <property type="match status" value="1"/>
</dbReference>
<dbReference type="Gene3D" id="1.20.120.450">
    <property type="entry name" value="dinb family like domain"/>
    <property type="match status" value="1"/>
</dbReference>
<dbReference type="InterPro" id="IPR034660">
    <property type="entry name" value="DinB/YfiT-like"/>
</dbReference>
<accession>A0A3A1QUM8</accession>
<gene>
    <name evidence="4" type="ORF">D3H55_19765</name>
</gene>
<feature type="binding site" evidence="3">
    <location>
        <position position="66"/>
    </location>
    <ligand>
        <name>a divalent metal cation</name>
        <dbReference type="ChEBI" id="CHEBI:60240"/>
    </ligand>
</feature>
<evidence type="ECO:0000256" key="3">
    <source>
        <dbReference type="PIRSR" id="PIRSR607837-1"/>
    </source>
</evidence>
<dbReference type="InterPro" id="IPR007837">
    <property type="entry name" value="DinB"/>
</dbReference>
<organism evidence="4 5">
    <name type="scientific">Bacillus salacetis</name>
    <dbReference type="NCBI Taxonomy" id="2315464"/>
    <lineage>
        <taxon>Bacteria</taxon>
        <taxon>Bacillati</taxon>
        <taxon>Bacillota</taxon>
        <taxon>Bacilli</taxon>
        <taxon>Bacillales</taxon>
        <taxon>Bacillaceae</taxon>
        <taxon>Bacillus</taxon>
    </lineage>
</organism>
<evidence type="ECO:0000313" key="5">
    <source>
        <dbReference type="Proteomes" id="UP000265801"/>
    </source>
</evidence>
<dbReference type="GO" id="GO:0046872">
    <property type="term" value="F:metal ion binding"/>
    <property type="evidence" value="ECO:0007669"/>
    <property type="project" value="UniProtKB-KW"/>
</dbReference>
<dbReference type="EMBL" id="QXIR01000036">
    <property type="protein sequence ID" value="RIW29091.1"/>
    <property type="molecule type" value="Genomic_DNA"/>
</dbReference>
<keyword evidence="2 3" id="KW-0479">Metal-binding</keyword>
<evidence type="ECO:0000256" key="2">
    <source>
        <dbReference type="ARBA" id="ARBA00022723"/>
    </source>
</evidence>
<evidence type="ECO:0000256" key="1">
    <source>
        <dbReference type="ARBA" id="ARBA00008635"/>
    </source>
</evidence>
<reference evidence="4 5" key="1">
    <citation type="submission" date="2018-09" db="EMBL/GenBank/DDBJ databases">
        <title>Bacillus saliacetes sp. nov., isolated from Thai shrimp paste (Ka-pi).</title>
        <authorList>
            <person name="Daroonpunt R."/>
            <person name="Tanasupawat S."/>
            <person name="Yiamsombut S."/>
        </authorList>
    </citation>
    <scope>NUCLEOTIDE SEQUENCE [LARGE SCALE GENOMIC DNA]</scope>
    <source>
        <strain evidence="4 5">SKP7-4</strain>
    </source>
</reference>
<keyword evidence="5" id="KW-1185">Reference proteome</keyword>
<dbReference type="AlphaFoldDB" id="A0A3A1QUM8"/>